<evidence type="ECO:0000313" key="12">
    <source>
        <dbReference type="Proteomes" id="UP000052257"/>
    </source>
</evidence>
<dbReference type="EC" id="1.2.1.2" evidence="10"/>
<dbReference type="SUPFAM" id="SSF53706">
    <property type="entry name" value="Formate dehydrogenase/DMSO reductase, domains 1-3"/>
    <property type="match status" value="1"/>
</dbReference>
<keyword evidence="6 10" id="KW-0560">Oxidoreductase</keyword>
<keyword evidence="4" id="KW-0408">Iron</keyword>
<evidence type="ECO:0000256" key="2">
    <source>
        <dbReference type="ARBA" id="ARBA00004196"/>
    </source>
</evidence>
<feature type="domain" description="Molybdopterin oxidoreductase" evidence="7">
    <location>
        <begin position="15"/>
        <end position="398"/>
    </location>
</feature>
<keyword evidence="4" id="KW-0411">Iron-sulfur</keyword>
<dbReference type="Gene3D" id="3.40.228.10">
    <property type="entry name" value="Dimethylsulfoxide Reductase, domain 2"/>
    <property type="match status" value="1"/>
</dbReference>
<dbReference type="Proteomes" id="UP000052237">
    <property type="component" value="Unassembled WGS sequence"/>
</dbReference>
<evidence type="ECO:0000259" key="8">
    <source>
        <dbReference type="Pfam" id="PF01568"/>
    </source>
</evidence>
<dbReference type="Pfam" id="PF00384">
    <property type="entry name" value="Molybdopterin"/>
    <property type="match status" value="1"/>
</dbReference>
<dbReference type="InterPro" id="IPR006657">
    <property type="entry name" value="MoPterin_dinucl-bd_dom"/>
</dbReference>
<dbReference type="Pfam" id="PF01568">
    <property type="entry name" value="Molydop_binding"/>
    <property type="match status" value="1"/>
</dbReference>
<proteinExistence type="inferred from homology"/>
<accession>A0A0S4RU62</accession>
<sequence length="802" mass="90206">MAGVANTWGYGAMTNHFGDVTANSKAILLIGANSAVANPIGFKHMLQAKDRNNCKLIVVDPVYTKSAAKADYYVRLRPGTDIAFAYGMLHLIFKNGWEDKEFIKNRSYAIDQIRKEAEHWTPEETENVTGIPAEQLKEITRVFATTKPATLAWALGVTQHSVGSSNTRIYSILQLVLGNVGQNGGGCNIIRGHDNVQGATDMNNLADSLPGYYGLSDAAWKHFCKGWGQDYDKFIKRFATSVKEPRQKLGEDVENTKFKEYFYHDPKNPEDRNWRNEKGYSLSKWWQGVLKEENTFSSGNLRVLWVQGTGITSMAHLTKIQEAIDKLDMLVVVEPFVNEVAVLSDRKDGIYILPASTQFESSGYVSATNRSAQWRSQVIPPIYEAKQDQEIMMEFAKKFGFYDEYVKGMMLDVVDGEIKKVKDSFVWPDDATNEIARTTQSIGNNGRTADRLKKHQENWENFDPDTLMGKPGSPVAGEYYGLPWPCWNKNHPGSPVLYDVTKPVWKGGMGFRNRFGLEHNGVSQLAEDAVTLPGSKVKGGYPQITKENIERVLGITLSEEEKAKMGSSWSMDYSGIIAKKCEEAGVSPCGNAKARAIVWEFADQYPKHREPLHSPRQDLVEKYPTFDDQARNFRVSTKFISEQKAQDWSKDFPTIMSSMRLVNLSGAGMLERTSKYLAHITPEMFAHVNPELALKYGIQDGEMMWIHSPQGTKIKVKCIHSHSVTPDRICLPYNFAGVMQGVDISKNYPEGTKPYTIGESSNTVTNYGFDINTQISEFNAGLCRLERAEDQSMFKTSFFDEK</sequence>
<dbReference type="CDD" id="cd02792">
    <property type="entry name" value="MopB_CT_Formate-Dh-Na-like"/>
    <property type="match status" value="1"/>
</dbReference>
<dbReference type="GO" id="GO:0030151">
    <property type="term" value="F:molybdenum ion binding"/>
    <property type="evidence" value="ECO:0007669"/>
    <property type="project" value="TreeGrafter"/>
</dbReference>
<name>A0A0S4RU62_CAMHY</name>
<comment type="cofactor">
    <cofactor evidence="1">
        <name>[4Fe-4S] cluster</name>
        <dbReference type="ChEBI" id="CHEBI:49883"/>
    </cofactor>
</comment>
<dbReference type="InterPro" id="IPR009010">
    <property type="entry name" value="Asp_de-COase-like_dom_sf"/>
</dbReference>
<accession>A0A9W5AMA2</accession>
<dbReference type="GO" id="GO:0009055">
    <property type="term" value="F:electron transfer activity"/>
    <property type="evidence" value="ECO:0007669"/>
    <property type="project" value="TreeGrafter"/>
</dbReference>
<dbReference type="Gene3D" id="3.40.50.740">
    <property type="match status" value="1"/>
</dbReference>
<dbReference type="AlphaFoldDB" id="A0A0S4RU62"/>
<comment type="similarity">
    <text evidence="3">Belongs to the prokaryotic molybdopterin-containing oxidoreductase family.</text>
</comment>
<dbReference type="PANTHER" id="PTHR43598">
    <property type="entry name" value="TUNGSTEN-CONTAINING FORMYLMETHANOFURAN DEHYDROGENASE 2 SUBUNIT B"/>
    <property type="match status" value="1"/>
</dbReference>
<evidence type="ECO:0000256" key="6">
    <source>
        <dbReference type="ARBA" id="ARBA00023002"/>
    </source>
</evidence>
<evidence type="ECO:0000256" key="5">
    <source>
        <dbReference type="ARBA" id="ARBA00022723"/>
    </source>
</evidence>
<evidence type="ECO:0000259" key="7">
    <source>
        <dbReference type="Pfam" id="PF00384"/>
    </source>
</evidence>
<dbReference type="SUPFAM" id="SSF50692">
    <property type="entry name" value="ADC-like"/>
    <property type="match status" value="1"/>
</dbReference>
<evidence type="ECO:0000256" key="3">
    <source>
        <dbReference type="ARBA" id="ARBA00010312"/>
    </source>
</evidence>
<reference evidence="11 12" key="1">
    <citation type="submission" date="2015-11" db="EMBL/GenBank/DDBJ databases">
        <authorList>
            <consortium name="Pathogen Informatics"/>
        </authorList>
    </citation>
    <scope>NUCLEOTIDE SEQUENCE [LARGE SCALE GENOMIC DNA]</scope>
    <source>
        <strain evidence="10 11">006A-0059</strain>
        <strain evidence="9 12">006A-0191</strain>
    </source>
</reference>
<keyword evidence="11" id="KW-1185">Reference proteome</keyword>
<evidence type="ECO:0000256" key="1">
    <source>
        <dbReference type="ARBA" id="ARBA00001966"/>
    </source>
</evidence>
<evidence type="ECO:0000256" key="4">
    <source>
        <dbReference type="ARBA" id="ARBA00022485"/>
    </source>
</evidence>
<organism evidence="10 11">
    <name type="scientific">Campylobacter hyointestinalis subsp. hyointestinalis</name>
    <dbReference type="NCBI Taxonomy" id="91352"/>
    <lineage>
        <taxon>Bacteria</taxon>
        <taxon>Pseudomonadati</taxon>
        <taxon>Campylobacterota</taxon>
        <taxon>Epsilonproteobacteria</taxon>
        <taxon>Campylobacterales</taxon>
        <taxon>Campylobacteraceae</taxon>
        <taxon>Campylobacter</taxon>
    </lineage>
</organism>
<dbReference type="GO" id="GO:0051539">
    <property type="term" value="F:4 iron, 4 sulfur cluster binding"/>
    <property type="evidence" value="ECO:0007669"/>
    <property type="project" value="UniProtKB-KW"/>
</dbReference>
<dbReference type="GO" id="GO:0030313">
    <property type="term" value="C:cell envelope"/>
    <property type="evidence" value="ECO:0007669"/>
    <property type="project" value="UniProtKB-SubCell"/>
</dbReference>
<comment type="subcellular location">
    <subcellularLocation>
        <location evidence="2">Cell envelope</location>
    </subcellularLocation>
</comment>
<dbReference type="PANTHER" id="PTHR43598:SF1">
    <property type="entry name" value="FORMATE DEHYDROGENASE-O MAJOR SUBUNIT"/>
    <property type="match status" value="1"/>
</dbReference>
<dbReference type="GO" id="GO:0043546">
    <property type="term" value="F:molybdopterin cofactor binding"/>
    <property type="evidence" value="ECO:0007669"/>
    <property type="project" value="InterPro"/>
</dbReference>
<dbReference type="EMBL" id="FAVB01000002">
    <property type="protein sequence ID" value="CUU77471.1"/>
    <property type="molecule type" value="Genomic_DNA"/>
</dbReference>
<dbReference type="EMBL" id="FAUW01000001">
    <property type="protein sequence ID" value="CUU71732.1"/>
    <property type="molecule type" value="Genomic_DNA"/>
</dbReference>
<gene>
    <name evidence="10" type="primary">fdnG</name>
    <name evidence="10" type="ORF">ERS686654_00863</name>
    <name evidence="9" type="ORF">ERS739220_00359</name>
</gene>
<evidence type="ECO:0000313" key="10">
    <source>
        <dbReference type="EMBL" id="CUU77471.1"/>
    </source>
</evidence>
<evidence type="ECO:0000313" key="9">
    <source>
        <dbReference type="EMBL" id="CUU71732.1"/>
    </source>
</evidence>
<dbReference type="Gene3D" id="2.40.40.20">
    <property type="match status" value="1"/>
</dbReference>
<feature type="domain" description="Molybdopterin dinucleotide-binding" evidence="8">
    <location>
        <begin position="667"/>
        <end position="764"/>
    </location>
</feature>
<dbReference type="STRING" id="32019.ERS672215_00158"/>
<dbReference type="GO" id="GO:0016491">
    <property type="term" value="F:oxidoreductase activity"/>
    <property type="evidence" value="ECO:0007669"/>
    <property type="project" value="UniProtKB-KW"/>
</dbReference>
<keyword evidence="5" id="KW-0479">Metal-binding</keyword>
<comment type="caution">
    <text evidence="10">The sequence shown here is derived from an EMBL/GenBank/DDBJ whole genome shotgun (WGS) entry which is preliminary data.</text>
</comment>
<keyword evidence="4" id="KW-0004">4Fe-4S</keyword>
<dbReference type="Proteomes" id="UP000052257">
    <property type="component" value="Unassembled WGS sequence"/>
</dbReference>
<protein>
    <submittedName>
        <fullName evidence="10">Formate dehydrogenase</fullName>
        <ecNumber evidence="10">1.2.1.2</ecNumber>
    </submittedName>
</protein>
<dbReference type="GO" id="GO:0009061">
    <property type="term" value="P:anaerobic respiration"/>
    <property type="evidence" value="ECO:0007669"/>
    <property type="project" value="TreeGrafter"/>
</dbReference>
<evidence type="ECO:0000313" key="11">
    <source>
        <dbReference type="Proteomes" id="UP000052237"/>
    </source>
</evidence>
<dbReference type="InterPro" id="IPR006656">
    <property type="entry name" value="Mopterin_OxRdtase"/>
</dbReference>